<dbReference type="FunFam" id="3.80.10.10:FF:000111">
    <property type="entry name" value="LRR receptor-like serine/threonine-protein kinase ERECTA"/>
    <property type="match status" value="1"/>
</dbReference>
<evidence type="ECO:0000256" key="6">
    <source>
        <dbReference type="ARBA" id="ARBA00022729"/>
    </source>
</evidence>
<proteinExistence type="inferred from homology"/>
<protein>
    <recommendedName>
        <fullName evidence="13">Leucine-rich repeat-containing N-terminal plant-type domain-containing protein</fullName>
    </recommendedName>
</protein>
<keyword evidence="3" id="KW-1003">Cell membrane</keyword>
<evidence type="ECO:0000256" key="1">
    <source>
        <dbReference type="ARBA" id="ARBA00004251"/>
    </source>
</evidence>
<comment type="subcellular location">
    <subcellularLocation>
        <location evidence="1">Cell membrane</location>
        <topology evidence="1">Single-pass type I membrane protein</topology>
    </subcellularLocation>
</comment>
<dbReference type="InterPro" id="IPR046956">
    <property type="entry name" value="RLP23-like"/>
</dbReference>
<dbReference type="OMA" id="CCELAYL"/>
<accession>A0A7N0TX32</accession>
<evidence type="ECO:0000256" key="7">
    <source>
        <dbReference type="ARBA" id="ARBA00022737"/>
    </source>
</evidence>
<dbReference type="InterPro" id="IPR013210">
    <property type="entry name" value="LRR_N_plant-typ"/>
</dbReference>
<keyword evidence="15" id="KW-1185">Reference proteome</keyword>
<dbReference type="Pfam" id="PF00560">
    <property type="entry name" value="LRR_1"/>
    <property type="match status" value="5"/>
</dbReference>
<dbReference type="InterPro" id="IPR003591">
    <property type="entry name" value="Leu-rich_rpt_typical-subtyp"/>
</dbReference>
<evidence type="ECO:0000256" key="9">
    <source>
        <dbReference type="ARBA" id="ARBA00023136"/>
    </source>
</evidence>
<name>A0A7N0TX32_KALFE</name>
<reference evidence="14" key="1">
    <citation type="submission" date="2021-01" db="UniProtKB">
        <authorList>
            <consortium name="EnsemblPlants"/>
        </authorList>
    </citation>
    <scope>IDENTIFICATION</scope>
</reference>
<dbReference type="Gene3D" id="3.80.10.10">
    <property type="entry name" value="Ribonuclease Inhibitor"/>
    <property type="match status" value="3"/>
</dbReference>
<dbReference type="SUPFAM" id="SSF52047">
    <property type="entry name" value="RNI-like"/>
    <property type="match status" value="2"/>
</dbReference>
<dbReference type="Gramene" id="Kaladp0048s0157.1.v1.1">
    <property type="protein sequence ID" value="Kaladp0048s0157.1.v1.1"/>
    <property type="gene ID" value="Kaladp0048s0157.v1.1"/>
</dbReference>
<dbReference type="PRINTS" id="PR00019">
    <property type="entry name" value="LEURICHRPT"/>
</dbReference>
<dbReference type="Proteomes" id="UP000594263">
    <property type="component" value="Unplaced"/>
</dbReference>
<evidence type="ECO:0000256" key="5">
    <source>
        <dbReference type="ARBA" id="ARBA00022692"/>
    </source>
</evidence>
<dbReference type="EnsemblPlants" id="Kaladp0048s0157.1.v1.1">
    <property type="protein sequence ID" value="Kaladp0048s0157.1.v1.1"/>
    <property type="gene ID" value="Kaladp0048s0157.v1.1"/>
</dbReference>
<evidence type="ECO:0000256" key="12">
    <source>
        <dbReference type="SAM" id="SignalP"/>
    </source>
</evidence>
<organism evidence="14 15">
    <name type="scientific">Kalanchoe fedtschenkoi</name>
    <name type="common">Lavender scallops</name>
    <name type="synonym">South American air plant</name>
    <dbReference type="NCBI Taxonomy" id="63787"/>
    <lineage>
        <taxon>Eukaryota</taxon>
        <taxon>Viridiplantae</taxon>
        <taxon>Streptophyta</taxon>
        <taxon>Embryophyta</taxon>
        <taxon>Tracheophyta</taxon>
        <taxon>Spermatophyta</taxon>
        <taxon>Magnoliopsida</taxon>
        <taxon>eudicotyledons</taxon>
        <taxon>Gunneridae</taxon>
        <taxon>Pentapetalae</taxon>
        <taxon>Saxifragales</taxon>
        <taxon>Crassulaceae</taxon>
        <taxon>Kalanchoe</taxon>
    </lineage>
</organism>
<dbReference type="PANTHER" id="PTHR48063:SF29">
    <property type="entry name" value="LRR RECEPTOR-LIKE KINASE FAMILY PROTEIN"/>
    <property type="match status" value="1"/>
</dbReference>
<evidence type="ECO:0000256" key="2">
    <source>
        <dbReference type="ARBA" id="ARBA00009592"/>
    </source>
</evidence>
<evidence type="ECO:0000256" key="3">
    <source>
        <dbReference type="ARBA" id="ARBA00022475"/>
    </source>
</evidence>
<feature type="signal peptide" evidence="12">
    <location>
        <begin position="1"/>
        <end position="17"/>
    </location>
</feature>
<dbReference type="Pfam" id="PF13855">
    <property type="entry name" value="LRR_8"/>
    <property type="match status" value="1"/>
</dbReference>
<keyword evidence="7" id="KW-0677">Repeat</keyword>
<keyword evidence="9 11" id="KW-0472">Membrane</keyword>
<evidence type="ECO:0000256" key="11">
    <source>
        <dbReference type="SAM" id="Phobius"/>
    </source>
</evidence>
<dbReference type="FunFam" id="3.80.10.10:FF:000383">
    <property type="entry name" value="Leucine-rich repeat receptor protein kinase EMS1"/>
    <property type="match status" value="1"/>
</dbReference>
<keyword evidence="8 11" id="KW-1133">Transmembrane helix</keyword>
<evidence type="ECO:0000256" key="10">
    <source>
        <dbReference type="ARBA" id="ARBA00023180"/>
    </source>
</evidence>
<dbReference type="InterPro" id="IPR032675">
    <property type="entry name" value="LRR_dom_sf"/>
</dbReference>
<dbReference type="Pfam" id="PF08263">
    <property type="entry name" value="LRRNT_2"/>
    <property type="match status" value="1"/>
</dbReference>
<dbReference type="AlphaFoldDB" id="A0A7N0TX32"/>
<feature type="transmembrane region" description="Helical" evidence="11">
    <location>
        <begin position="841"/>
        <end position="864"/>
    </location>
</feature>
<dbReference type="SMART" id="SM00369">
    <property type="entry name" value="LRR_TYP"/>
    <property type="match status" value="6"/>
</dbReference>
<feature type="domain" description="Leucine-rich repeat-containing N-terminal plant-type" evidence="13">
    <location>
        <begin position="34"/>
        <end position="72"/>
    </location>
</feature>
<evidence type="ECO:0000259" key="13">
    <source>
        <dbReference type="Pfam" id="PF08263"/>
    </source>
</evidence>
<dbReference type="PANTHER" id="PTHR48063">
    <property type="entry name" value="LRR RECEPTOR-LIKE KINASE"/>
    <property type="match status" value="1"/>
</dbReference>
<dbReference type="SMART" id="SM00365">
    <property type="entry name" value="LRR_SD22"/>
    <property type="match status" value="6"/>
</dbReference>
<evidence type="ECO:0000256" key="4">
    <source>
        <dbReference type="ARBA" id="ARBA00022614"/>
    </source>
</evidence>
<keyword evidence="5 11" id="KW-0812">Transmembrane</keyword>
<keyword evidence="10" id="KW-0325">Glycoprotein</keyword>
<evidence type="ECO:0000256" key="8">
    <source>
        <dbReference type="ARBA" id="ARBA00022989"/>
    </source>
</evidence>
<evidence type="ECO:0000313" key="14">
    <source>
        <dbReference type="EnsemblPlants" id="Kaladp0048s0157.1.v1.1"/>
    </source>
</evidence>
<comment type="similarity">
    <text evidence="2">Belongs to the RLP family.</text>
</comment>
<dbReference type="GO" id="GO:0005886">
    <property type="term" value="C:plasma membrane"/>
    <property type="evidence" value="ECO:0007669"/>
    <property type="project" value="UniProtKB-SubCell"/>
</dbReference>
<keyword evidence="6 12" id="KW-0732">Signal</keyword>
<feature type="chain" id="PRO_5029489641" description="Leucine-rich repeat-containing N-terminal plant-type domain-containing protein" evidence="12">
    <location>
        <begin position="18"/>
        <end position="878"/>
    </location>
</feature>
<evidence type="ECO:0000313" key="15">
    <source>
        <dbReference type="Proteomes" id="UP000594263"/>
    </source>
</evidence>
<sequence>MHLALLSLLAFFSIISSRSSTEFDFNPGVGNCIEHERRALLQIKAAFTDPAGHLSSWTGQDCCSYWAGVTCSNRTGNVEELDLGWSYYSYTTVLTGDLSSSIADLKYLTHLNLAYIDFQYKTIPDFIGSMERLTYLDMSCSLFGGVIPPQFGNLRNLVELRLDYDICAAAYDILELNWLSGLFSLQYLEIRRVNLSLASEQWLRSVNMLANLKSLEIVCCELAYLPQTLPFLNLTSLTHLDLSNNEFNSLVPTWLSNASSLEDIYFSDSLLIGRIPSLAFKNMCSLQTIDLSLNLLEGGLAELIDALADCSNSNIQMLSLYYNQLDDYIPDSLGRLTSLQSVDLPFNKLFSSIPASIGNLAKLQTFMLTDNLMNGTIPESLWQLKELEDLWINDNQLHGVIRDVHLSRLVNLKHLGLSSSSKSLVFETSEDWSPPFNLMALHISDCQLGPSFPAWIATQTNLEYLFLKNTALSGKVPHSIWKLSVQLNYFDLSENQLQGNLPSMLMLRDRDGVINLENNLFNGTLPRLSNITYLSLKNNQLTGVMSTDLLGQLPDLEVLDLSGNMLYGNITRKWDAMEHLEYVDFSRNNLSGNVPRWRGDDLQEIRLHGNFFKGSLPTELCFLPFLHVLDLSQNHLSGPIPPCFGKMRGFTESGQLFRATNRISPLRIYGVKFYMFKMELRVKGNPLIYDTNLPLFNFIDLSGNELSGKIPEQITDLSYLRGLNLSGNHISGYIPETIGLLQKLESLDLSNNALDGHIPQSLASITSLDHLNLSHNNLSGPIPTKNQFQTFNDPSIYEGNPGLCGIPLSKVCNPHKPNKDHHSDDDRGVSDKIMHGVSEKMMLVISIVLGFIFGFWGVCGTLAVKKSWRDAYFGFLGI</sequence>
<keyword evidence="4" id="KW-0433">Leucine-rich repeat</keyword>
<dbReference type="FunFam" id="3.80.10.10:FF:000095">
    <property type="entry name" value="LRR receptor-like serine/threonine-protein kinase GSO1"/>
    <property type="match status" value="1"/>
</dbReference>
<dbReference type="InterPro" id="IPR001611">
    <property type="entry name" value="Leu-rich_rpt"/>
</dbReference>